<dbReference type="RefSeq" id="XP_038785924.1">
    <property type="nucleotide sequence ID" value="XM_038931427.1"/>
</dbReference>
<dbReference type="AlphaFoldDB" id="A0A8H7EFB7"/>
<keyword evidence="4" id="KW-0472">Membrane</keyword>
<organism evidence="5 6">
    <name type="scientific">Alternaria burnsii</name>
    <dbReference type="NCBI Taxonomy" id="1187904"/>
    <lineage>
        <taxon>Eukaryota</taxon>
        <taxon>Fungi</taxon>
        <taxon>Dikarya</taxon>
        <taxon>Ascomycota</taxon>
        <taxon>Pezizomycotina</taxon>
        <taxon>Dothideomycetes</taxon>
        <taxon>Pleosporomycetidae</taxon>
        <taxon>Pleosporales</taxon>
        <taxon>Pleosporineae</taxon>
        <taxon>Pleosporaceae</taxon>
        <taxon>Alternaria</taxon>
        <taxon>Alternaria sect. Alternaria</taxon>
    </lineage>
</organism>
<evidence type="ECO:0000256" key="1">
    <source>
        <dbReference type="ARBA" id="ARBA00005664"/>
    </source>
</evidence>
<evidence type="ECO:0000256" key="3">
    <source>
        <dbReference type="ARBA" id="ARBA00022679"/>
    </source>
</evidence>
<reference evidence="5" key="2">
    <citation type="submission" date="2020-08" db="EMBL/GenBank/DDBJ databases">
        <title>Draft Genome Sequence of Cumin Blight Pathogen Alternaria burnsii.</title>
        <authorList>
            <person name="Feng Z."/>
        </authorList>
    </citation>
    <scope>NUCLEOTIDE SEQUENCE</scope>
    <source>
        <strain evidence="5">CBS107.38</strain>
    </source>
</reference>
<protein>
    <submittedName>
        <fullName evidence="5">Galactosyl transferase</fullName>
    </submittedName>
</protein>
<evidence type="ECO:0000313" key="6">
    <source>
        <dbReference type="Proteomes" id="UP000596902"/>
    </source>
</evidence>
<dbReference type="InterPro" id="IPR029044">
    <property type="entry name" value="Nucleotide-diphossugar_trans"/>
</dbReference>
<keyword evidence="4" id="KW-0812">Transmembrane</keyword>
<gene>
    <name evidence="5" type="ORF">GT037_006380</name>
</gene>
<sequence length="403" mass="46220">LPQHAAPPIANKTSSSVFHRAARLDLAHVPGSTLPMMMLPSTGGRSPLLALSVSAGCVLVFIFAFMAWQSPPRMAFPHRTGVSNLAAASAQTDATIGEVIKLLYQNLKVAPTEPFIREPNGSHISLPPNPRYKKTMGSDVLILDLETRNLKSSEAYQKGEYDWRNINHVSGGIFNHYTYALVHGYDYKFVQAHEFEDRHATWIKPSALANYINDYKFIVFLDADAAFRFLHVPVEWMLNHWDIKPHHSFVMAKDPWSEKEPQYNSDRFNRTYTNTGFMIVQNNENTMPILKAWHECPDDTRYANCSQWKQPRFHEQSAFGEYIRYDYEQYIKELECGEANGFPGVEVSNCQGKLIRHYWFDKSNVKIDFRENIMQAITLPIQKIFAQNTSGVVFQQEHNVILQ</sequence>
<feature type="transmembrane region" description="Helical" evidence="4">
    <location>
        <begin position="48"/>
        <end position="68"/>
    </location>
</feature>
<dbReference type="Proteomes" id="UP000596902">
    <property type="component" value="Unassembled WGS sequence"/>
</dbReference>
<dbReference type="EMBL" id="JAAABM010000008">
    <property type="protein sequence ID" value="KAF7675661.1"/>
    <property type="molecule type" value="Genomic_DNA"/>
</dbReference>
<dbReference type="Pfam" id="PF05637">
    <property type="entry name" value="Glyco_transf_34"/>
    <property type="match status" value="1"/>
</dbReference>
<dbReference type="GO" id="GO:0016757">
    <property type="term" value="F:glycosyltransferase activity"/>
    <property type="evidence" value="ECO:0007669"/>
    <property type="project" value="UniProtKB-KW"/>
</dbReference>
<dbReference type="InterPro" id="IPR008630">
    <property type="entry name" value="Glyco_trans_34"/>
</dbReference>
<comment type="caution">
    <text evidence="5">The sequence shown here is derived from an EMBL/GenBank/DDBJ whole genome shotgun (WGS) entry which is preliminary data.</text>
</comment>
<dbReference type="SUPFAM" id="SSF53448">
    <property type="entry name" value="Nucleotide-diphospho-sugar transferases"/>
    <property type="match status" value="1"/>
</dbReference>
<keyword evidence="6" id="KW-1185">Reference proteome</keyword>
<keyword evidence="3 5" id="KW-0808">Transferase</keyword>
<evidence type="ECO:0000256" key="4">
    <source>
        <dbReference type="SAM" id="Phobius"/>
    </source>
</evidence>
<proteinExistence type="inferred from homology"/>
<dbReference type="PANTHER" id="PTHR31306:SF3">
    <property type="entry name" value="NUCLEOTIDE-DIPHOSPHO-SUGAR TRANSFERASE DOMAIN-CONTAINING PROTEIN"/>
    <property type="match status" value="1"/>
</dbReference>
<keyword evidence="2" id="KW-0328">Glycosyltransferase</keyword>
<dbReference type="GO" id="GO:0000139">
    <property type="term" value="C:Golgi membrane"/>
    <property type="evidence" value="ECO:0007669"/>
    <property type="project" value="TreeGrafter"/>
</dbReference>
<dbReference type="GeneID" id="62204605"/>
<feature type="non-terminal residue" evidence="5">
    <location>
        <position position="1"/>
    </location>
</feature>
<reference evidence="5" key="1">
    <citation type="submission" date="2020-01" db="EMBL/GenBank/DDBJ databases">
        <authorList>
            <person name="Feng Z.H.Z."/>
        </authorList>
    </citation>
    <scope>NUCLEOTIDE SEQUENCE</scope>
    <source>
        <strain evidence="5">CBS107.38</strain>
    </source>
</reference>
<accession>A0A8H7EFB7</accession>
<dbReference type="PANTHER" id="PTHR31306">
    <property type="entry name" value="ALPHA-1,6-MANNOSYLTRANSFERASE MNN11-RELATED"/>
    <property type="match status" value="1"/>
</dbReference>
<evidence type="ECO:0000313" key="5">
    <source>
        <dbReference type="EMBL" id="KAF7675661.1"/>
    </source>
</evidence>
<comment type="similarity">
    <text evidence="1">Belongs to the glycosyltransferase 34 family.</text>
</comment>
<name>A0A8H7EFB7_9PLEO</name>
<evidence type="ECO:0000256" key="2">
    <source>
        <dbReference type="ARBA" id="ARBA00022676"/>
    </source>
</evidence>
<dbReference type="GO" id="GO:0006487">
    <property type="term" value="P:protein N-linked glycosylation"/>
    <property type="evidence" value="ECO:0007669"/>
    <property type="project" value="TreeGrafter"/>
</dbReference>
<keyword evidence="4" id="KW-1133">Transmembrane helix</keyword>